<dbReference type="WBParaSite" id="ES5_v2.g26303.t1">
    <property type="protein sequence ID" value="ES5_v2.g26303.t1"/>
    <property type="gene ID" value="ES5_v2.g26303"/>
</dbReference>
<organism evidence="1 2">
    <name type="scientific">Panagrolaimus sp. ES5</name>
    <dbReference type="NCBI Taxonomy" id="591445"/>
    <lineage>
        <taxon>Eukaryota</taxon>
        <taxon>Metazoa</taxon>
        <taxon>Ecdysozoa</taxon>
        <taxon>Nematoda</taxon>
        <taxon>Chromadorea</taxon>
        <taxon>Rhabditida</taxon>
        <taxon>Tylenchina</taxon>
        <taxon>Panagrolaimomorpha</taxon>
        <taxon>Panagrolaimoidea</taxon>
        <taxon>Panagrolaimidae</taxon>
        <taxon>Panagrolaimus</taxon>
    </lineage>
</organism>
<evidence type="ECO:0000313" key="2">
    <source>
        <dbReference type="WBParaSite" id="ES5_v2.g26303.t1"/>
    </source>
</evidence>
<sequence>MIILIRTQAESTAAASNADATAAVAAYMDESIEVEEKNAELHILSTEATIIYYYFEHATNSWLFLEHDRINGYSSMFAFQRKGNNNAPN</sequence>
<proteinExistence type="predicted"/>
<reference evidence="2" key="1">
    <citation type="submission" date="2022-11" db="UniProtKB">
        <authorList>
            <consortium name="WormBaseParasite"/>
        </authorList>
    </citation>
    <scope>IDENTIFICATION</scope>
</reference>
<dbReference type="Proteomes" id="UP000887579">
    <property type="component" value="Unplaced"/>
</dbReference>
<protein>
    <submittedName>
        <fullName evidence="2">Uncharacterized protein</fullName>
    </submittedName>
</protein>
<accession>A0AC34G953</accession>
<evidence type="ECO:0000313" key="1">
    <source>
        <dbReference type="Proteomes" id="UP000887579"/>
    </source>
</evidence>
<name>A0AC34G953_9BILA</name>